<dbReference type="AlphaFoldDB" id="A0A8J2P343"/>
<feature type="compositionally biased region" description="Polar residues" evidence="1">
    <location>
        <begin position="32"/>
        <end position="42"/>
    </location>
</feature>
<feature type="compositionally biased region" description="Polar residues" evidence="1">
    <location>
        <begin position="1"/>
        <end position="10"/>
    </location>
</feature>
<evidence type="ECO:0000313" key="3">
    <source>
        <dbReference type="Proteomes" id="UP000708208"/>
    </source>
</evidence>
<sequence>KCASSGGDSSNAEEIEDCASEKTRKFSGLDPKQTQASTVKAG</sequence>
<evidence type="ECO:0000313" key="2">
    <source>
        <dbReference type="EMBL" id="CAG7722240.1"/>
    </source>
</evidence>
<evidence type="ECO:0000256" key="1">
    <source>
        <dbReference type="SAM" id="MobiDB-lite"/>
    </source>
</evidence>
<comment type="caution">
    <text evidence="2">The sequence shown here is derived from an EMBL/GenBank/DDBJ whole genome shotgun (WGS) entry which is preliminary data.</text>
</comment>
<protein>
    <submittedName>
        <fullName evidence="2">Uncharacterized protein</fullName>
    </submittedName>
</protein>
<proteinExistence type="predicted"/>
<organism evidence="2 3">
    <name type="scientific">Allacma fusca</name>
    <dbReference type="NCBI Taxonomy" id="39272"/>
    <lineage>
        <taxon>Eukaryota</taxon>
        <taxon>Metazoa</taxon>
        <taxon>Ecdysozoa</taxon>
        <taxon>Arthropoda</taxon>
        <taxon>Hexapoda</taxon>
        <taxon>Collembola</taxon>
        <taxon>Symphypleona</taxon>
        <taxon>Sminthuridae</taxon>
        <taxon>Allacma</taxon>
    </lineage>
</organism>
<reference evidence="2" key="1">
    <citation type="submission" date="2021-06" db="EMBL/GenBank/DDBJ databases">
        <authorList>
            <person name="Hodson N. C."/>
            <person name="Mongue J. A."/>
            <person name="Jaron S. K."/>
        </authorList>
    </citation>
    <scope>NUCLEOTIDE SEQUENCE</scope>
</reference>
<gene>
    <name evidence="2" type="ORF">AFUS01_LOCUS11399</name>
</gene>
<accession>A0A8J2P343</accession>
<feature type="non-terminal residue" evidence="2">
    <location>
        <position position="1"/>
    </location>
</feature>
<name>A0A8J2P343_9HEXA</name>
<feature type="region of interest" description="Disordered" evidence="1">
    <location>
        <begin position="1"/>
        <end position="42"/>
    </location>
</feature>
<dbReference type="EMBL" id="CAJVCH010087618">
    <property type="protein sequence ID" value="CAG7722240.1"/>
    <property type="molecule type" value="Genomic_DNA"/>
</dbReference>
<keyword evidence="3" id="KW-1185">Reference proteome</keyword>
<dbReference type="Proteomes" id="UP000708208">
    <property type="component" value="Unassembled WGS sequence"/>
</dbReference>